<protein>
    <submittedName>
        <fullName evidence="2">Uncharacterized protein</fullName>
    </submittedName>
</protein>
<dbReference type="STRING" id="290397.Adeh_3257"/>
<evidence type="ECO:0000313" key="2">
    <source>
        <dbReference type="EMBL" id="ABC83025.1"/>
    </source>
</evidence>
<evidence type="ECO:0000256" key="1">
    <source>
        <dbReference type="SAM" id="MobiDB-lite"/>
    </source>
</evidence>
<name>Q2IEL6_ANADE</name>
<organism evidence="2 3">
    <name type="scientific">Anaeromyxobacter dehalogenans (strain 2CP-C)</name>
    <dbReference type="NCBI Taxonomy" id="290397"/>
    <lineage>
        <taxon>Bacteria</taxon>
        <taxon>Pseudomonadati</taxon>
        <taxon>Myxococcota</taxon>
        <taxon>Myxococcia</taxon>
        <taxon>Myxococcales</taxon>
        <taxon>Cystobacterineae</taxon>
        <taxon>Anaeromyxobacteraceae</taxon>
        <taxon>Anaeromyxobacter</taxon>
    </lineage>
</organism>
<sequence>MAWMGTTQGGPAYGLQTEPGARCGADALCTPDPGNAAGDERELAGPRRAPSGPYKYKHRAGSRGAAAAASPKTPSRRALAVPVILMTVEWLSRHAHRRVGRKGAPPT</sequence>
<reference evidence="2 3" key="1">
    <citation type="submission" date="2006-01" db="EMBL/GenBank/DDBJ databases">
        <title>Complete sequence of Anaeromyxobacter dehalogenans 2CP-C.</title>
        <authorList>
            <consortium name="US DOE Joint Genome Institute"/>
            <person name="Copeland A."/>
            <person name="Lucas S."/>
            <person name="Lapidus A."/>
            <person name="Barry K."/>
            <person name="Detter J.C."/>
            <person name="Glavina T."/>
            <person name="Hammon N."/>
            <person name="Israni S."/>
            <person name="Pitluck S."/>
            <person name="Brettin T."/>
            <person name="Bruce D."/>
            <person name="Han C."/>
            <person name="Tapia R."/>
            <person name="Gilna P."/>
            <person name="Kiss H."/>
            <person name="Schmutz J."/>
            <person name="Larimer F."/>
            <person name="Land M."/>
            <person name="Kyrpides N."/>
            <person name="Anderson I."/>
            <person name="Sanford R.A."/>
            <person name="Ritalahti K.M."/>
            <person name="Thomas H.S."/>
            <person name="Kirby J.R."/>
            <person name="Zhulin I.B."/>
            <person name="Loeffler F.E."/>
            <person name="Richardson P."/>
        </authorList>
    </citation>
    <scope>NUCLEOTIDE SEQUENCE [LARGE SCALE GENOMIC DNA]</scope>
    <source>
        <strain evidence="2 3">2CP-C</strain>
    </source>
</reference>
<feature type="region of interest" description="Disordered" evidence="1">
    <location>
        <begin position="1"/>
        <end position="73"/>
    </location>
</feature>
<dbReference type="AlphaFoldDB" id="Q2IEL6"/>
<dbReference type="KEGG" id="ade:Adeh_3257"/>
<accession>Q2IEL6</accession>
<proteinExistence type="predicted"/>
<dbReference type="EMBL" id="CP000251">
    <property type="protein sequence ID" value="ABC83025.1"/>
    <property type="molecule type" value="Genomic_DNA"/>
</dbReference>
<dbReference type="HOGENOM" id="CLU_2204557_0_0_7"/>
<evidence type="ECO:0000313" key="3">
    <source>
        <dbReference type="Proteomes" id="UP000001935"/>
    </source>
</evidence>
<gene>
    <name evidence="2" type="ordered locus">Adeh_3257</name>
</gene>
<dbReference type="Proteomes" id="UP000001935">
    <property type="component" value="Chromosome"/>
</dbReference>